<dbReference type="CDD" id="cd23831">
    <property type="entry name" value="DRWD-N_FANCL"/>
    <property type="match status" value="1"/>
</dbReference>
<dbReference type="Proteomes" id="UP000502823">
    <property type="component" value="Unassembled WGS sequence"/>
</dbReference>
<evidence type="ECO:0000256" key="3">
    <source>
        <dbReference type="PROSITE-ProRule" id="PRU00175"/>
    </source>
</evidence>
<name>A0A6L2Q1S4_COPFO</name>
<dbReference type="InParanoid" id="A0A6L2Q1S4"/>
<feature type="domain" description="RING-type" evidence="4">
    <location>
        <begin position="296"/>
        <end position="352"/>
    </location>
</feature>
<dbReference type="CDD" id="cd16490">
    <property type="entry name" value="RING-CH-C4HC3_FANCL"/>
    <property type="match status" value="1"/>
</dbReference>
<proteinExistence type="predicted"/>
<dbReference type="InterPro" id="IPR016135">
    <property type="entry name" value="UBQ-conjugating_enzyme/RWD"/>
</dbReference>
<dbReference type="InterPro" id="IPR001841">
    <property type="entry name" value="Znf_RING"/>
</dbReference>
<dbReference type="CDD" id="cd23832">
    <property type="entry name" value="DRWD-C_FANCL"/>
    <property type="match status" value="1"/>
</dbReference>
<sequence length="528" mass="60107">MAAVFYCDVCLQNDEFYIWLHVPHYPSLKELSVVCSWDLTVILQGHEKDLKEWTKSCSSLLAYLECLQNLIMKCLETGCVASFLHSGHHLLIETYKHIISELEFLGMEHVLHMSNTLNEVKLQTVDQAGRNHILTLILGINYPTSPPVIQADLPEQLIGNMKKGSSLTTIYKSFVQQVGVLQRFWDILDEIDRDCWVLDPDNPTRKDVYRRIMIGNNVSIHITIDPVNATERPDIKFLGSERAIVPFQESLTEKFQLWSSGDGFIENLKLLLGLSDFPVAPAVTEHSQDLIHQGECAICFMARLEGELPSRACDNEKCGMAFHVACLFEWLQTLPTSNKSFTYIRGECPNCSMNSQVCSSSLARSAEAKEEKVFCSCQSTSTIVIEGYEKYSEHPKGLKALLEISNKNVSMIDSFQKKIFTKMSEPMQFKVVWRISTLVCHKRLQWAGHVVGLDSSCVPKKVMGGCFRGRMPVRNPRGRWEDAVWRDAIDLLQIKNWKAATRNGEVWRKKIQEAMGQKWAIAPLKKER</sequence>
<dbReference type="Pfam" id="PF11793">
    <property type="entry name" value="FANCL_C"/>
    <property type="match status" value="1"/>
</dbReference>
<dbReference type="InterPro" id="IPR013083">
    <property type="entry name" value="Znf_RING/FYVE/PHD"/>
</dbReference>
<dbReference type="SMART" id="SM01197">
    <property type="entry name" value="FANCL_C"/>
    <property type="match status" value="1"/>
</dbReference>
<dbReference type="PANTHER" id="PTHR13206:SF0">
    <property type="entry name" value="E3 UBIQUITIN-PROTEIN LIGASE FANCL"/>
    <property type="match status" value="1"/>
</dbReference>
<dbReference type="Gene3D" id="3.10.110.10">
    <property type="entry name" value="Ubiquitin Conjugating Enzyme"/>
    <property type="match status" value="1"/>
</dbReference>
<evidence type="ECO:0000313" key="5">
    <source>
        <dbReference type="EMBL" id="GFG36715.1"/>
    </source>
</evidence>
<dbReference type="InterPro" id="IPR019162">
    <property type="entry name" value="FancL_WD-rpt_cont_dom"/>
</dbReference>
<dbReference type="Pfam" id="PF18891">
    <property type="entry name" value="FANCL_d3"/>
    <property type="match status" value="1"/>
</dbReference>
<dbReference type="InterPro" id="IPR043003">
    <property type="entry name" value="FANCL_d3_sf"/>
</dbReference>
<dbReference type="GO" id="GO:0008270">
    <property type="term" value="F:zinc ion binding"/>
    <property type="evidence" value="ECO:0007669"/>
    <property type="project" value="UniProtKB-KW"/>
</dbReference>
<dbReference type="CDD" id="cd23786">
    <property type="entry name" value="ELF_FANCL"/>
    <property type="match status" value="1"/>
</dbReference>
<dbReference type="OrthoDB" id="10263265at2759"/>
<evidence type="ECO:0000259" key="4">
    <source>
        <dbReference type="PROSITE" id="PS50089"/>
    </source>
</evidence>
<dbReference type="AlphaFoldDB" id="A0A6L2Q1S4"/>
<accession>A0A6L2Q1S4</accession>
<dbReference type="SUPFAM" id="SSF57850">
    <property type="entry name" value="RING/U-box"/>
    <property type="match status" value="1"/>
</dbReference>
<dbReference type="InterPro" id="IPR043898">
    <property type="entry name" value="FANCL_d2"/>
</dbReference>
<dbReference type="GO" id="GO:0043240">
    <property type="term" value="C:Fanconi anaemia nuclear complex"/>
    <property type="evidence" value="ECO:0007669"/>
    <property type="project" value="InterPro"/>
</dbReference>
<dbReference type="InterPro" id="IPR026848">
    <property type="entry name" value="Fancl"/>
</dbReference>
<dbReference type="EMBL" id="BLKM01000655">
    <property type="protein sequence ID" value="GFG36715.1"/>
    <property type="molecule type" value="Genomic_DNA"/>
</dbReference>
<dbReference type="Pfam" id="PF09765">
    <property type="entry name" value="FANCL_d1"/>
    <property type="match status" value="1"/>
</dbReference>
<dbReference type="GO" id="GO:0061630">
    <property type="term" value="F:ubiquitin protein ligase activity"/>
    <property type="evidence" value="ECO:0007669"/>
    <property type="project" value="TreeGrafter"/>
</dbReference>
<protein>
    <recommendedName>
        <fullName evidence="4">RING-type domain-containing protein</fullName>
    </recommendedName>
</protein>
<dbReference type="InterPro" id="IPR026850">
    <property type="entry name" value="FANCL_C"/>
</dbReference>
<evidence type="ECO:0000313" key="6">
    <source>
        <dbReference type="Proteomes" id="UP000502823"/>
    </source>
</evidence>
<organism evidence="5 6">
    <name type="scientific">Coptotermes formosanus</name>
    <name type="common">Formosan subterranean termite</name>
    <dbReference type="NCBI Taxonomy" id="36987"/>
    <lineage>
        <taxon>Eukaryota</taxon>
        <taxon>Metazoa</taxon>
        <taxon>Ecdysozoa</taxon>
        <taxon>Arthropoda</taxon>
        <taxon>Hexapoda</taxon>
        <taxon>Insecta</taxon>
        <taxon>Pterygota</taxon>
        <taxon>Neoptera</taxon>
        <taxon>Polyneoptera</taxon>
        <taxon>Dictyoptera</taxon>
        <taxon>Blattodea</taxon>
        <taxon>Blattoidea</taxon>
        <taxon>Termitoidae</taxon>
        <taxon>Rhinotermitidae</taxon>
        <taxon>Coptotermes</taxon>
    </lineage>
</organism>
<gene>
    <name evidence="5" type="ORF">Cfor_09433</name>
</gene>
<dbReference type="Gene3D" id="3.30.40.10">
    <property type="entry name" value="Zinc/RING finger domain, C3HC4 (zinc finger)"/>
    <property type="match status" value="1"/>
</dbReference>
<keyword evidence="1 3" id="KW-0479">Metal-binding</keyword>
<dbReference type="Gene3D" id="3.10.110.20">
    <property type="entry name" value="RWD domain-like"/>
    <property type="match status" value="1"/>
</dbReference>
<dbReference type="PANTHER" id="PTHR13206">
    <property type="entry name" value="UBIQUITIN LIGASE PROTEIN PHF9 FANCONI ANEMIA GROUP L PROTEIN"/>
    <property type="match status" value="1"/>
</dbReference>
<dbReference type="InterPro" id="IPR044037">
    <property type="entry name" value="FANCL_d3"/>
</dbReference>
<keyword evidence="1 3" id="KW-0863">Zinc-finger</keyword>
<reference evidence="6" key="1">
    <citation type="submission" date="2020-01" db="EMBL/GenBank/DDBJ databases">
        <title>Draft genome sequence of the Termite Coptotermes fromosanus.</title>
        <authorList>
            <person name="Itakura S."/>
            <person name="Yosikawa Y."/>
            <person name="Umezawa K."/>
        </authorList>
    </citation>
    <scope>NUCLEOTIDE SEQUENCE [LARGE SCALE GENOMIC DNA]</scope>
</reference>
<evidence type="ECO:0000256" key="2">
    <source>
        <dbReference type="ARBA" id="ARBA00022833"/>
    </source>
</evidence>
<dbReference type="GO" id="GO:0006513">
    <property type="term" value="P:protein monoubiquitination"/>
    <property type="evidence" value="ECO:0007669"/>
    <property type="project" value="TreeGrafter"/>
</dbReference>
<comment type="caution">
    <text evidence="5">The sequence shown here is derived from an EMBL/GenBank/DDBJ whole genome shotgun (WGS) entry which is preliminary data.</text>
</comment>
<dbReference type="PROSITE" id="PS50089">
    <property type="entry name" value="ZF_RING_2"/>
    <property type="match status" value="1"/>
</dbReference>
<evidence type="ECO:0000256" key="1">
    <source>
        <dbReference type="ARBA" id="ARBA00022771"/>
    </source>
</evidence>
<dbReference type="GO" id="GO:0036297">
    <property type="term" value="P:interstrand cross-link repair"/>
    <property type="evidence" value="ECO:0007669"/>
    <property type="project" value="InterPro"/>
</dbReference>
<keyword evidence="6" id="KW-1185">Reference proteome</keyword>
<keyword evidence="2" id="KW-0862">Zinc</keyword>
<dbReference type="Pfam" id="PF18890">
    <property type="entry name" value="FANCL_d2"/>
    <property type="match status" value="1"/>
</dbReference>